<dbReference type="WBParaSite" id="TCLT_0000924401-mRNA-1">
    <property type="protein sequence ID" value="TCLT_0000924401-mRNA-1"/>
    <property type="gene ID" value="TCLT_0000924401"/>
</dbReference>
<proteinExistence type="predicted"/>
<organism evidence="3">
    <name type="scientific">Thelazia callipaeda</name>
    <name type="common">Oriental eyeworm</name>
    <name type="synonym">Parasitic nematode</name>
    <dbReference type="NCBI Taxonomy" id="103827"/>
    <lineage>
        <taxon>Eukaryota</taxon>
        <taxon>Metazoa</taxon>
        <taxon>Ecdysozoa</taxon>
        <taxon>Nematoda</taxon>
        <taxon>Chromadorea</taxon>
        <taxon>Rhabditida</taxon>
        <taxon>Spirurina</taxon>
        <taxon>Spiruromorpha</taxon>
        <taxon>Thelazioidea</taxon>
        <taxon>Thelaziidae</taxon>
        <taxon>Thelazia</taxon>
    </lineage>
</organism>
<accession>A0A0N5D824</accession>
<feature type="compositionally biased region" description="Polar residues" evidence="1">
    <location>
        <begin position="353"/>
        <end position="373"/>
    </location>
</feature>
<evidence type="ECO:0000256" key="1">
    <source>
        <dbReference type="SAM" id="MobiDB-lite"/>
    </source>
</evidence>
<dbReference type="PANTHER" id="PTHR45739">
    <property type="entry name" value="MATRIX PROTEIN, PUTATIVE-RELATED"/>
    <property type="match status" value="1"/>
</dbReference>
<keyword evidence="2" id="KW-1133">Transmembrane helix</keyword>
<dbReference type="GO" id="GO:0009653">
    <property type="term" value="P:anatomical structure morphogenesis"/>
    <property type="evidence" value="ECO:0007669"/>
    <property type="project" value="TreeGrafter"/>
</dbReference>
<name>A0A0N5D824_THECL</name>
<evidence type="ECO:0000313" key="3">
    <source>
        <dbReference type="WBParaSite" id="TCLT_0000924401-mRNA-1"/>
    </source>
</evidence>
<feature type="compositionally biased region" description="Basic and acidic residues" evidence="1">
    <location>
        <begin position="316"/>
        <end position="325"/>
    </location>
</feature>
<dbReference type="Pfam" id="PF16184">
    <property type="entry name" value="Cadherin_3"/>
    <property type="match status" value="1"/>
</dbReference>
<evidence type="ECO:0000256" key="2">
    <source>
        <dbReference type="SAM" id="Phobius"/>
    </source>
</evidence>
<dbReference type="InterPro" id="IPR051561">
    <property type="entry name" value="FRAS1_ECM"/>
</dbReference>
<feature type="region of interest" description="Disordered" evidence="1">
    <location>
        <begin position="316"/>
        <end position="393"/>
    </location>
</feature>
<feature type="compositionally biased region" description="Basic and acidic residues" evidence="1">
    <location>
        <begin position="374"/>
        <end position="393"/>
    </location>
</feature>
<dbReference type="PANTHER" id="PTHR45739:SF8">
    <property type="entry name" value="FRAS1-RELATED EXTRACELLULAR MATRIX PROTEIN 1"/>
    <property type="match status" value="1"/>
</dbReference>
<reference evidence="3" key="1">
    <citation type="submission" date="2017-02" db="UniProtKB">
        <authorList>
            <consortium name="WormBaseParasite"/>
        </authorList>
    </citation>
    <scope>IDENTIFICATION</scope>
</reference>
<protein>
    <submittedName>
        <fullName evidence="3">Cadherin domain-containing protein</fullName>
    </submittedName>
</protein>
<feature type="transmembrane region" description="Helical" evidence="2">
    <location>
        <begin position="247"/>
        <end position="269"/>
    </location>
</feature>
<keyword evidence="2" id="KW-0812">Transmembrane</keyword>
<dbReference type="AlphaFoldDB" id="A0A0N5D824"/>
<sequence length="393" mass="45338">LVDAIAEKGIRYLLNQYRANFCRTHFGAVSDGDRFKIIYKITKPPENGTLYWVAGEQEVRVFTQHDIDEERILYAQRNMQAFQDRFEFSVENEFNDKVHSTTYVRIIPVFHPRTLVTDANYITPISDAHLNASIIKNSNPRFYVTEPPHFGSLVISPNINKSVDFFTYDDIMNKLLFYISNKTESLVLDFAELQLDADNVQPSRFRFNIEVHPSSAINYIAPIDKEMNASILPDFSRSSLLPSIKSLLLYLPITLFFSILVVFAIVIIFRRHSKNQKQKRLEAARKKREFDARMNTNLEKKSNLLSSTVYATVGRSRHESFDKRPQRALQTFDGSKRPESLISSSPRGKAQSRGFSSASLDYQAASSHNTPEPTRSRADRYHSTKLKENQYWV</sequence>
<keyword evidence="2" id="KW-0472">Membrane</keyword>